<dbReference type="RefSeq" id="WP_126365926.1">
    <property type="nucleotide sequence ID" value="NZ_LR134318.1"/>
</dbReference>
<dbReference type="Gene3D" id="2.180.10.10">
    <property type="entry name" value="RHS repeat-associated core"/>
    <property type="match status" value="1"/>
</dbReference>
<dbReference type="InterPro" id="IPR022385">
    <property type="entry name" value="Rhs_assc_core"/>
</dbReference>
<evidence type="ECO:0000313" key="2">
    <source>
        <dbReference type="Proteomes" id="UP000281909"/>
    </source>
</evidence>
<dbReference type="EMBL" id="LR134318">
    <property type="protein sequence ID" value="VEF12578.1"/>
    <property type="molecule type" value="Genomic_DNA"/>
</dbReference>
<dbReference type="OrthoDB" id="7056038at2"/>
<dbReference type="PANTHER" id="PTHR32305:SF15">
    <property type="entry name" value="PROTEIN RHSA-RELATED"/>
    <property type="match status" value="1"/>
</dbReference>
<gene>
    <name evidence="1" type="ORF">NCTC9428_04236</name>
</gene>
<dbReference type="Proteomes" id="UP000281909">
    <property type="component" value="Chromosome"/>
</dbReference>
<name>A0A448E0M1_PSEFL</name>
<proteinExistence type="predicted"/>
<organism evidence="1 2">
    <name type="scientific">Pseudomonas fluorescens</name>
    <dbReference type="NCBI Taxonomy" id="294"/>
    <lineage>
        <taxon>Bacteria</taxon>
        <taxon>Pseudomonadati</taxon>
        <taxon>Pseudomonadota</taxon>
        <taxon>Gammaproteobacteria</taxon>
        <taxon>Pseudomonadales</taxon>
        <taxon>Pseudomonadaceae</taxon>
        <taxon>Pseudomonas</taxon>
    </lineage>
</organism>
<protein>
    <submittedName>
        <fullName evidence="1">Insecticidal toxin protein</fullName>
    </submittedName>
</protein>
<dbReference type="NCBIfam" id="TIGR03696">
    <property type="entry name" value="Rhs_assc_core"/>
    <property type="match status" value="1"/>
</dbReference>
<dbReference type="InterPro" id="IPR050708">
    <property type="entry name" value="T6SS_VgrG/RHS"/>
</dbReference>
<dbReference type="AlphaFoldDB" id="A0A448E0M1"/>
<reference evidence="1 2" key="1">
    <citation type="submission" date="2018-12" db="EMBL/GenBank/DDBJ databases">
        <authorList>
            <consortium name="Pathogen Informatics"/>
        </authorList>
    </citation>
    <scope>NUCLEOTIDE SEQUENCE [LARGE SCALE GENOMIC DNA]</scope>
    <source>
        <strain evidence="1 2">NCTC9428</strain>
    </source>
</reference>
<sequence>MAERPFKRNTVSAVAELSNSVHDRGSSLRISSGHRASNIRAHRRTPTLAAKDSRGGTVRVVDYLRTLPHEPAIALIKRQHFDVPGRLVAQSDPRLENPAISTVYALSGLPLEVSSADAGWRLTLPGLAGLPLQCWDGRGSHWRIDYDDQLRMVAIEESAIGDVDSFFYADASAEADVNSRGQLIEQTDASGSLKFASFSLSGAALCETRTFHDGEAFSSYWVLGPDGAVLEQTDAGGHRRRSRYDIAQQLQSVQLQVRGQPGWQELMLDTQYDASGKMIEQKNGNNVTSTWRYHEADGRLYQHTAQVGQQPPLQDVSYEYDPVGNLTCAFDRTFVPTFFRNQRVDGRREFIYDSLYRLHSATGYDDCPPSDIPGLPSPTHPDDRRNYVQTYTYDHGGNLTELRHQRDGKQYTRHMRIEPISNRGIRWTEGDPEPDFSKLFDLNGNLLAVQPGQPMLWTALGELAKVTLVHRDESSDDDEVYRYSQGSRVYKRLNRYAGAINHFRDVRYLPGLEIRRQHNGEELHVITLGNVRCLKWVASPPSGVDEFQLRYSLHDPLGSCVMEVDHQAAVITHEGYYPFGGTAWMAARSAIEAPYKFIRYSGKEMDVSGLYYYGARYYAPWLQRWISPDLAGAVDGLNLYGFVGNNPLSYVDHDGQTRFGVETKAERDARKASSASELRKQSANANLSRAIERHFQFLKILDQRVSAVSSQVKNLHSGSALAGSIAKRSGAFVAKQTVSYGVGIGVGALTGVLGTGLGPVGTAFGVSLGFGAKAATSLAIDYVLEKRGISTSIALKSRKLNPEKVMQKREYRSADLFGYAALKWKKTFDGVKDPTELNTIKGLNVAIPLAGSAAMKLHDTPLAGEIGAMIGVVSGAMEIIYEAERARNGMTPAMEQKLASLRGYVPQLIDLLDRGLEEVNASFDAANRDSTHHNKMLVKLFGKGDGVSRESMAQATNATIGRLRNLHSMLH</sequence>
<accession>A0A448E0M1</accession>
<dbReference type="PANTHER" id="PTHR32305">
    <property type="match status" value="1"/>
</dbReference>
<evidence type="ECO:0000313" key="1">
    <source>
        <dbReference type="EMBL" id="VEF12578.1"/>
    </source>
</evidence>